<dbReference type="PROSITE" id="PS51713">
    <property type="entry name" value="G_ERA"/>
    <property type="match status" value="1"/>
</dbReference>
<evidence type="ECO:0000256" key="6">
    <source>
        <dbReference type="ARBA" id="ARBA00022884"/>
    </source>
</evidence>
<evidence type="ECO:0000313" key="13">
    <source>
        <dbReference type="EMBL" id="ORJ63336.1"/>
    </source>
</evidence>
<feature type="region of interest" description="G1" evidence="9">
    <location>
        <begin position="15"/>
        <end position="22"/>
    </location>
</feature>
<comment type="caution">
    <text evidence="13">The sequence shown here is derived from an EMBL/GenBank/DDBJ whole genome shotgun (WGS) entry which is preliminary data.</text>
</comment>
<dbReference type="InterPro" id="IPR005662">
    <property type="entry name" value="GTPase_Era-like"/>
</dbReference>
<dbReference type="Gene3D" id="3.30.300.20">
    <property type="match status" value="1"/>
</dbReference>
<dbReference type="InterPro" id="IPR015946">
    <property type="entry name" value="KH_dom-like_a/b"/>
</dbReference>
<evidence type="ECO:0000313" key="14">
    <source>
        <dbReference type="Proteomes" id="UP000193136"/>
    </source>
</evidence>
<proteinExistence type="inferred from homology"/>
<dbReference type="Proteomes" id="UP000193136">
    <property type="component" value="Unassembled WGS sequence"/>
</dbReference>
<dbReference type="CDD" id="cd22534">
    <property type="entry name" value="KH-II_Era"/>
    <property type="match status" value="1"/>
</dbReference>
<keyword evidence="3 8" id="KW-0690">Ribosome biogenesis</keyword>
<dbReference type="EMBL" id="NAAD01000001">
    <property type="protein sequence ID" value="ORJ63336.1"/>
    <property type="molecule type" value="Genomic_DNA"/>
</dbReference>
<dbReference type="GO" id="GO:0005525">
    <property type="term" value="F:GTP binding"/>
    <property type="evidence" value="ECO:0007669"/>
    <property type="project" value="UniProtKB-UniRule"/>
</dbReference>
<sequence length="299" mass="33844">MQHEVHRGGYVALVGRPNVGKSTLLNRILGQKIAITSPKPQTTRNRILGILHRPDAQVMFLDTPGIHHAAGNKLNRYMVSQAHGAMNDVDCIMLLVEADRPVTAAEESVIRSISQSGRPALLVINKIDRVAPPALLDLIRRYSELHDFLEIVPVSALKGDGIEQLLDALLPHLPEGPPLYPEEMVTDQPERFIVAEMIREQVLKKLQKEIPYGTAVQIELFEDQPERDLVEIHAVIHVEREPHKRILVGKGGSMIRSIGQAARFDIERLLDTRVFLKLFVRVDRDWTRSDRLLREFGYE</sequence>
<evidence type="ECO:0000256" key="4">
    <source>
        <dbReference type="ARBA" id="ARBA00022519"/>
    </source>
</evidence>
<dbReference type="CDD" id="cd04163">
    <property type="entry name" value="Era"/>
    <property type="match status" value="1"/>
</dbReference>
<dbReference type="GO" id="GO:0000028">
    <property type="term" value="P:ribosomal small subunit assembly"/>
    <property type="evidence" value="ECO:0007669"/>
    <property type="project" value="TreeGrafter"/>
</dbReference>
<keyword evidence="8" id="KW-1003">Cell membrane</keyword>
<reference evidence="13 14" key="1">
    <citation type="submission" date="2017-03" db="EMBL/GenBank/DDBJ databases">
        <title>Genome sequence of Geothermobacter sp. EPR-M, Deep-Sea Iron Reducer.</title>
        <authorList>
            <person name="Tully B."/>
            <person name="Savalia P."/>
            <person name="Abuyen K."/>
            <person name="Baughan C."/>
            <person name="Romero E."/>
            <person name="Ronkowski C."/>
            <person name="Torres B."/>
            <person name="Tremblay J."/>
            <person name="Trujillo A."/>
            <person name="Tyler M."/>
            <person name="Perez-Rodriguez I."/>
            <person name="Amend J."/>
        </authorList>
    </citation>
    <scope>NUCLEOTIDE SEQUENCE [LARGE SCALE GENOMIC DNA]</scope>
    <source>
        <strain evidence="13 14">EPR-M</strain>
    </source>
</reference>
<name>A0A1X0YDW6_9BACT</name>
<dbReference type="RefSeq" id="WP_085008319.1">
    <property type="nucleotide sequence ID" value="NZ_NAAD01000001.1"/>
</dbReference>
<dbReference type="InterPro" id="IPR027417">
    <property type="entry name" value="P-loop_NTPase"/>
</dbReference>
<dbReference type="AlphaFoldDB" id="A0A1X0YDW6"/>
<dbReference type="InterPro" id="IPR009019">
    <property type="entry name" value="KH_sf_prok-type"/>
</dbReference>
<dbReference type="FunFam" id="3.40.50.300:FF:000094">
    <property type="entry name" value="GTPase Era"/>
    <property type="match status" value="1"/>
</dbReference>
<comment type="subcellular location">
    <subcellularLocation>
        <location evidence="8">Cytoplasm</location>
    </subcellularLocation>
    <subcellularLocation>
        <location evidence="8">Cell membrane</location>
        <topology evidence="8">Peripheral membrane protein</topology>
    </subcellularLocation>
</comment>
<dbReference type="Pfam" id="PF01926">
    <property type="entry name" value="MMR_HSR1"/>
    <property type="match status" value="1"/>
</dbReference>
<comment type="subunit">
    <text evidence="8">Monomer.</text>
</comment>
<dbReference type="PANTHER" id="PTHR42698:SF1">
    <property type="entry name" value="GTPASE ERA, MITOCHONDRIAL"/>
    <property type="match status" value="1"/>
</dbReference>
<keyword evidence="8" id="KW-0963">Cytoplasm</keyword>
<dbReference type="OrthoDB" id="9805918at2"/>
<accession>A0A1X0YDW6</accession>
<feature type="domain" description="KH type-2" evidence="11">
    <location>
        <begin position="206"/>
        <end position="284"/>
    </location>
</feature>
<keyword evidence="8" id="KW-0472">Membrane</keyword>
<dbReference type="SUPFAM" id="SSF52540">
    <property type="entry name" value="P-loop containing nucleoside triphosphate hydrolases"/>
    <property type="match status" value="1"/>
</dbReference>
<protein>
    <recommendedName>
        <fullName evidence="2 8">GTPase Era</fullName>
    </recommendedName>
</protein>
<dbReference type="InterPro" id="IPR004044">
    <property type="entry name" value="KH_dom_type_2"/>
</dbReference>
<feature type="domain" description="Era-type G" evidence="12">
    <location>
        <begin position="7"/>
        <end position="175"/>
    </location>
</feature>
<evidence type="ECO:0000259" key="12">
    <source>
        <dbReference type="PROSITE" id="PS51713"/>
    </source>
</evidence>
<feature type="region of interest" description="G2" evidence="9">
    <location>
        <begin position="41"/>
        <end position="45"/>
    </location>
</feature>
<evidence type="ECO:0000256" key="7">
    <source>
        <dbReference type="ARBA" id="ARBA00023134"/>
    </source>
</evidence>
<dbReference type="FunFam" id="3.30.300.20:FF:000003">
    <property type="entry name" value="GTPase Era"/>
    <property type="match status" value="1"/>
</dbReference>
<dbReference type="GO" id="GO:0043024">
    <property type="term" value="F:ribosomal small subunit binding"/>
    <property type="evidence" value="ECO:0007669"/>
    <property type="project" value="TreeGrafter"/>
</dbReference>
<dbReference type="InterPro" id="IPR005225">
    <property type="entry name" value="Small_GTP-bd"/>
</dbReference>
<dbReference type="GO" id="GO:0003924">
    <property type="term" value="F:GTPase activity"/>
    <property type="evidence" value="ECO:0007669"/>
    <property type="project" value="UniProtKB-UniRule"/>
</dbReference>
<feature type="region of interest" description="G4" evidence="9">
    <location>
        <begin position="125"/>
        <end position="128"/>
    </location>
</feature>
<gene>
    <name evidence="8" type="primary">era</name>
    <name evidence="13" type="ORF">B5V00_00265</name>
</gene>
<dbReference type="GO" id="GO:0070181">
    <property type="term" value="F:small ribosomal subunit rRNA binding"/>
    <property type="evidence" value="ECO:0007669"/>
    <property type="project" value="UniProtKB-UniRule"/>
</dbReference>
<evidence type="ECO:0000256" key="1">
    <source>
        <dbReference type="ARBA" id="ARBA00007921"/>
    </source>
</evidence>
<evidence type="ECO:0000259" key="11">
    <source>
        <dbReference type="PROSITE" id="PS50823"/>
    </source>
</evidence>
<dbReference type="NCBIfam" id="TIGR00231">
    <property type="entry name" value="small_GTP"/>
    <property type="match status" value="1"/>
</dbReference>
<dbReference type="PANTHER" id="PTHR42698">
    <property type="entry name" value="GTPASE ERA"/>
    <property type="match status" value="1"/>
</dbReference>
<evidence type="ECO:0000256" key="5">
    <source>
        <dbReference type="ARBA" id="ARBA00022741"/>
    </source>
</evidence>
<dbReference type="InterPro" id="IPR006073">
    <property type="entry name" value="GTP-bd"/>
</dbReference>
<keyword evidence="5 8" id="KW-0547">Nucleotide-binding</keyword>
<evidence type="ECO:0000256" key="10">
    <source>
        <dbReference type="RuleBase" id="RU003761"/>
    </source>
</evidence>
<feature type="region of interest" description="G5" evidence="9">
    <location>
        <begin position="154"/>
        <end position="156"/>
    </location>
</feature>
<dbReference type="PROSITE" id="PS50823">
    <property type="entry name" value="KH_TYPE_2"/>
    <property type="match status" value="1"/>
</dbReference>
<evidence type="ECO:0000256" key="9">
    <source>
        <dbReference type="PROSITE-ProRule" id="PRU01050"/>
    </source>
</evidence>
<dbReference type="STRING" id="1969733.B5V00_00265"/>
<comment type="function">
    <text evidence="8">An essential GTPase that binds both GDP and GTP, with rapid nucleotide exchange. Plays a role in 16S rRNA processing and 30S ribosomal subunit biogenesis and possibly also in cell cycle regulation and energy metabolism.</text>
</comment>
<dbReference type="Gene3D" id="3.40.50.300">
    <property type="entry name" value="P-loop containing nucleotide triphosphate hydrolases"/>
    <property type="match status" value="1"/>
</dbReference>
<dbReference type="GO" id="GO:0005886">
    <property type="term" value="C:plasma membrane"/>
    <property type="evidence" value="ECO:0007669"/>
    <property type="project" value="UniProtKB-SubCell"/>
</dbReference>
<keyword evidence="4" id="KW-0997">Cell inner membrane</keyword>
<dbReference type="Pfam" id="PF07650">
    <property type="entry name" value="KH_2"/>
    <property type="match status" value="1"/>
</dbReference>
<keyword evidence="6 8" id="KW-0694">RNA-binding</keyword>
<dbReference type="GO" id="GO:0005829">
    <property type="term" value="C:cytosol"/>
    <property type="evidence" value="ECO:0007669"/>
    <property type="project" value="TreeGrafter"/>
</dbReference>
<keyword evidence="8" id="KW-0699">rRNA-binding</keyword>
<evidence type="ECO:0000256" key="3">
    <source>
        <dbReference type="ARBA" id="ARBA00022517"/>
    </source>
</evidence>
<dbReference type="NCBIfam" id="NF000908">
    <property type="entry name" value="PRK00089.1"/>
    <property type="match status" value="1"/>
</dbReference>
<feature type="binding site" evidence="8">
    <location>
        <begin position="15"/>
        <end position="22"/>
    </location>
    <ligand>
        <name>GTP</name>
        <dbReference type="ChEBI" id="CHEBI:37565"/>
    </ligand>
</feature>
<keyword evidence="7 8" id="KW-0342">GTP-binding</keyword>
<comment type="similarity">
    <text evidence="1 8 9 10">Belongs to the TRAFAC class TrmE-Era-EngA-EngB-Septin-like GTPase superfamily. Era GTPase family.</text>
</comment>
<dbReference type="HAMAP" id="MF_00367">
    <property type="entry name" value="GTPase_Era"/>
    <property type="match status" value="1"/>
</dbReference>
<keyword evidence="14" id="KW-1185">Reference proteome</keyword>
<feature type="binding site" evidence="8">
    <location>
        <begin position="62"/>
        <end position="66"/>
    </location>
    <ligand>
        <name>GTP</name>
        <dbReference type="ChEBI" id="CHEBI:37565"/>
    </ligand>
</feature>
<evidence type="ECO:0000256" key="8">
    <source>
        <dbReference type="HAMAP-Rule" id="MF_00367"/>
    </source>
</evidence>
<feature type="region of interest" description="G3" evidence="9">
    <location>
        <begin position="62"/>
        <end position="65"/>
    </location>
</feature>
<organism evidence="13 14">
    <name type="scientific">Geothermobacter hydrogeniphilus</name>
    <dbReference type="NCBI Taxonomy" id="1969733"/>
    <lineage>
        <taxon>Bacteria</taxon>
        <taxon>Pseudomonadati</taxon>
        <taxon>Thermodesulfobacteriota</taxon>
        <taxon>Desulfuromonadia</taxon>
        <taxon>Desulfuromonadales</taxon>
        <taxon>Geothermobacteraceae</taxon>
        <taxon>Geothermobacter</taxon>
    </lineage>
</organism>
<dbReference type="SUPFAM" id="SSF54814">
    <property type="entry name" value="Prokaryotic type KH domain (KH-domain type II)"/>
    <property type="match status" value="1"/>
</dbReference>
<feature type="binding site" evidence="8">
    <location>
        <begin position="125"/>
        <end position="128"/>
    </location>
    <ligand>
        <name>GTP</name>
        <dbReference type="ChEBI" id="CHEBI:37565"/>
    </ligand>
</feature>
<evidence type="ECO:0000256" key="2">
    <source>
        <dbReference type="ARBA" id="ARBA00020484"/>
    </source>
</evidence>
<dbReference type="NCBIfam" id="TIGR00436">
    <property type="entry name" value="era"/>
    <property type="match status" value="1"/>
</dbReference>
<dbReference type="InterPro" id="IPR030388">
    <property type="entry name" value="G_ERA_dom"/>
</dbReference>
<dbReference type="PRINTS" id="PR00326">
    <property type="entry name" value="GTP1OBG"/>
</dbReference>